<sequence length="348" mass="38953">MTFKVYQSRTTPVGRGGTSSFKLRLRRLDLHLSGELHDGEQDESFHDLAITLLIVSEEERRRDGRRYLHFDEQNRRGPVGKCEELWTEPFHHETEAWVEYPVGASFFNHASACVRVTLAEIDGRLSSGPDNTLVLDLGFSGAATKRLRLEVRGVVWERSLGCDPPEPYWRCREMAELSCCLDTNYIDSMIWKDKDRALDLVFSQPGGSILASLCDKLRSGIAEFSRADLEAFRTLLRRPLPSFAQSGSSKTTILANAFSSIPPDPQDVRIHHHRLSLIRSETSQYGTLEGEFIAAQQAAFNSSRTLAIKTFYPPSSSPINSMASSPEMLDKDPSLAWSGVVTVKEGIS</sequence>
<gene>
    <name evidence="1" type="ORF">PSFLO_05733</name>
</gene>
<reference evidence="1 2" key="1">
    <citation type="submission" date="2018-03" db="EMBL/GenBank/DDBJ databases">
        <authorList>
            <person name="Guldener U."/>
        </authorList>
    </citation>
    <scope>NUCLEOTIDE SEQUENCE [LARGE SCALE GENOMIC DNA]</scope>
    <source>
        <strain evidence="1 2">DAOM196992</strain>
    </source>
</reference>
<accession>A0A5C3FA31</accession>
<proteinExistence type="predicted"/>
<keyword evidence="2" id="KW-1185">Reference proteome</keyword>
<organism evidence="1 2">
    <name type="scientific">Pseudozyma flocculosa</name>
    <dbReference type="NCBI Taxonomy" id="84751"/>
    <lineage>
        <taxon>Eukaryota</taxon>
        <taxon>Fungi</taxon>
        <taxon>Dikarya</taxon>
        <taxon>Basidiomycota</taxon>
        <taxon>Ustilaginomycotina</taxon>
        <taxon>Ustilaginomycetes</taxon>
        <taxon>Ustilaginales</taxon>
        <taxon>Ustilaginaceae</taxon>
        <taxon>Pseudozyma</taxon>
    </lineage>
</organism>
<evidence type="ECO:0000313" key="2">
    <source>
        <dbReference type="Proteomes" id="UP000323386"/>
    </source>
</evidence>
<dbReference type="EMBL" id="OOIP01000018">
    <property type="protein sequence ID" value="SPO40251.1"/>
    <property type="molecule type" value="Genomic_DNA"/>
</dbReference>
<evidence type="ECO:0000313" key="1">
    <source>
        <dbReference type="EMBL" id="SPO40251.1"/>
    </source>
</evidence>
<name>A0A5C3FA31_9BASI</name>
<protein>
    <submittedName>
        <fullName evidence="1">Uncharacterized protein</fullName>
    </submittedName>
</protein>
<dbReference type="Proteomes" id="UP000323386">
    <property type="component" value="Unassembled WGS sequence"/>
</dbReference>
<dbReference type="AlphaFoldDB" id="A0A5C3FA31"/>